<feature type="non-terminal residue" evidence="1">
    <location>
        <position position="1"/>
    </location>
</feature>
<evidence type="ECO:0000313" key="2">
    <source>
        <dbReference type="Proteomes" id="UP001206925"/>
    </source>
</evidence>
<reference evidence="1" key="1">
    <citation type="submission" date="2022-06" db="EMBL/GenBank/DDBJ databases">
        <title>Uncovering the hologenomic basis of an extraordinary plant invasion.</title>
        <authorList>
            <person name="Bieker V.C."/>
            <person name="Martin M.D."/>
            <person name="Gilbert T."/>
            <person name="Hodgins K."/>
            <person name="Battlay P."/>
            <person name="Petersen B."/>
            <person name="Wilson J."/>
        </authorList>
    </citation>
    <scope>NUCLEOTIDE SEQUENCE</scope>
    <source>
        <strain evidence="1">AA19_3_7</strain>
        <tissue evidence="1">Leaf</tissue>
    </source>
</reference>
<organism evidence="1 2">
    <name type="scientific">Ambrosia artemisiifolia</name>
    <name type="common">Common ragweed</name>
    <dbReference type="NCBI Taxonomy" id="4212"/>
    <lineage>
        <taxon>Eukaryota</taxon>
        <taxon>Viridiplantae</taxon>
        <taxon>Streptophyta</taxon>
        <taxon>Embryophyta</taxon>
        <taxon>Tracheophyta</taxon>
        <taxon>Spermatophyta</taxon>
        <taxon>Magnoliopsida</taxon>
        <taxon>eudicotyledons</taxon>
        <taxon>Gunneridae</taxon>
        <taxon>Pentapetalae</taxon>
        <taxon>asterids</taxon>
        <taxon>campanulids</taxon>
        <taxon>Asterales</taxon>
        <taxon>Asteraceae</taxon>
        <taxon>Asteroideae</taxon>
        <taxon>Heliantheae alliance</taxon>
        <taxon>Heliantheae</taxon>
        <taxon>Ambrosia</taxon>
    </lineage>
</organism>
<sequence>DIEGVRHMNKMLLAIKSLPDAQIKKNELAFETTTKTDGLFDVGPLYLMTSPTIPKLQSSGGYEEYEAVNDPCDIIRTKRMELGTNKAIGPLELADFIGLDYRMPSEIQFAYIKSSCIGLFVPCFRHVVKGNNSSLE</sequence>
<accession>A0AAD5BWZ2</accession>
<feature type="non-terminal residue" evidence="1">
    <location>
        <position position="136"/>
    </location>
</feature>
<gene>
    <name evidence="1" type="ORF">M8C21_002542</name>
</gene>
<dbReference type="EMBL" id="JAMZMK010010585">
    <property type="protein sequence ID" value="KAI7730955.1"/>
    <property type="molecule type" value="Genomic_DNA"/>
</dbReference>
<protein>
    <submittedName>
        <fullName evidence="1">Uncharacterized protein</fullName>
    </submittedName>
</protein>
<proteinExistence type="predicted"/>
<comment type="caution">
    <text evidence="1">The sequence shown here is derived from an EMBL/GenBank/DDBJ whole genome shotgun (WGS) entry which is preliminary data.</text>
</comment>
<name>A0AAD5BWZ2_AMBAR</name>
<dbReference type="AlphaFoldDB" id="A0AAD5BWZ2"/>
<keyword evidence="2" id="KW-1185">Reference proteome</keyword>
<dbReference type="Proteomes" id="UP001206925">
    <property type="component" value="Unassembled WGS sequence"/>
</dbReference>
<evidence type="ECO:0000313" key="1">
    <source>
        <dbReference type="EMBL" id="KAI7730955.1"/>
    </source>
</evidence>